<evidence type="ECO:0008006" key="4">
    <source>
        <dbReference type="Google" id="ProtNLM"/>
    </source>
</evidence>
<feature type="region of interest" description="Disordered" evidence="1">
    <location>
        <begin position="455"/>
        <end position="476"/>
    </location>
</feature>
<proteinExistence type="predicted"/>
<evidence type="ECO:0000313" key="3">
    <source>
        <dbReference type="Proteomes" id="UP000253426"/>
    </source>
</evidence>
<dbReference type="RefSeq" id="WP_113959985.1">
    <property type="nucleotide sequence ID" value="NZ_QNRR01000007.1"/>
</dbReference>
<gene>
    <name evidence="2" type="ORF">DES53_107181</name>
</gene>
<organism evidence="2 3">
    <name type="scientific">Roseimicrobium gellanilyticum</name>
    <dbReference type="NCBI Taxonomy" id="748857"/>
    <lineage>
        <taxon>Bacteria</taxon>
        <taxon>Pseudomonadati</taxon>
        <taxon>Verrucomicrobiota</taxon>
        <taxon>Verrucomicrobiia</taxon>
        <taxon>Verrucomicrobiales</taxon>
        <taxon>Verrucomicrobiaceae</taxon>
        <taxon>Roseimicrobium</taxon>
    </lineage>
</organism>
<evidence type="ECO:0000256" key="1">
    <source>
        <dbReference type="SAM" id="MobiDB-lite"/>
    </source>
</evidence>
<accession>A0A366HH05</accession>
<sequence length="476" mass="52323">MPPEELERRTQQIVRSIEQLEQVMTSDTERLKKVETLSKLATGGKKPDYDKLTDQELRDMFDVGIKSTTINNLPDGLDPESGVVTNQHPHSVIGVMEAGLTSATMSREQLVTAVDDLLKHNNYNIHPMVLAEAQIMMISAGSAEMDGKVEKVMFDNMNLETEEGEGYKNEEVREQLKQLKAQSKTFGKTVEDTSTSIVQGALQKQLGAAQGKSPQEVSSIIEHAKGRMNATDMSGGTKSLAKVKDQKLDLSGANLKGVDLSRSDLTGLKIDPKTLSQAKGVEQVRGIDPNVKGAALTYQKIDKLEAELDKLKNPGILDRIKAIRHGGIEGAKKDLINKIDKAKEDIIQRMDSAMSETLQKQNQESIEKLGHRQDELAPGDLAYREAEKQRNAAATIQAFAEGPLGDGLSKEGRQELQTIQEKSQKVMNTNEKAHLEHDKNDLEIEALKKNVSVRESLGSKVKTEPEGPKVGTSVKM</sequence>
<protein>
    <recommendedName>
        <fullName evidence="4">Pentapeptide repeat protein</fullName>
    </recommendedName>
</protein>
<evidence type="ECO:0000313" key="2">
    <source>
        <dbReference type="EMBL" id="RBP41350.1"/>
    </source>
</evidence>
<dbReference type="Proteomes" id="UP000253426">
    <property type="component" value="Unassembled WGS sequence"/>
</dbReference>
<name>A0A366HH05_9BACT</name>
<dbReference type="EMBL" id="QNRR01000007">
    <property type="protein sequence ID" value="RBP41350.1"/>
    <property type="molecule type" value="Genomic_DNA"/>
</dbReference>
<reference evidence="2 3" key="1">
    <citation type="submission" date="2018-06" db="EMBL/GenBank/DDBJ databases">
        <title>Genomic Encyclopedia of Type Strains, Phase IV (KMG-IV): sequencing the most valuable type-strain genomes for metagenomic binning, comparative biology and taxonomic classification.</title>
        <authorList>
            <person name="Goeker M."/>
        </authorList>
    </citation>
    <scope>NUCLEOTIDE SEQUENCE [LARGE SCALE GENOMIC DNA]</scope>
    <source>
        <strain evidence="2 3">DSM 25532</strain>
    </source>
</reference>
<keyword evidence="3" id="KW-1185">Reference proteome</keyword>
<dbReference type="AlphaFoldDB" id="A0A366HH05"/>
<comment type="caution">
    <text evidence="2">The sequence shown here is derived from an EMBL/GenBank/DDBJ whole genome shotgun (WGS) entry which is preliminary data.</text>
</comment>